<dbReference type="EMBL" id="GG698996">
    <property type="protein sequence ID" value="EEU33720.1"/>
    <property type="molecule type" value="Genomic_DNA"/>
</dbReference>
<evidence type="ECO:0000256" key="1">
    <source>
        <dbReference type="SAM" id="MobiDB-lite"/>
    </source>
</evidence>
<proteinExistence type="predicted"/>
<dbReference type="InParanoid" id="C7ZQI5"/>
<evidence type="ECO:0000313" key="2">
    <source>
        <dbReference type="EMBL" id="EEU33720.1"/>
    </source>
</evidence>
<dbReference type="VEuPathDB" id="FungiDB:NECHADRAFT_89211"/>
<reference evidence="2 3" key="1">
    <citation type="journal article" date="2009" name="PLoS Genet.">
        <title>The genome of Nectria haematococca: contribution of supernumerary chromosomes to gene expansion.</title>
        <authorList>
            <person name="Coleman J.J."/>
            <person name="Rounsley S.D."/>
            <person name="Rodriguez-Carres M."/>
            <person name="Kuo A."/>
            <person name="Wasmann C.C."/>
            <person name="Grimwood J."/>
            <person name="Schmutz J."/>
            <person name="Taga M."/>
            <person name="White G.J."/>
            <person name="Zhou S."/>
            <person name="Schwartz D.C."/>
            <person name="Freitag M."/>
            <person name="Ma L.J."/>
            <person name="Danchin E.G."/>
            <person name="Henrissat B."/>
            <person name="Coutinho P.M."/>
            <person name="Nelson D.R."/>
            <person name="Straney D."/>
            <person name="Napoli C.A."/>
            <person name="Barker B.M."/>
            <person name="Gribskov M."/>
            <person name="Rep M."/>
            <person name="Kroken S."/>
            <person name="Molnar I."/>
            <person name="Rensing C."/>
            <person name="Kennell J.C."/>
            <person name="Zamora J."/>
            <person name="Farman M.L."/>
            <person name="Selker E.U."/>
            <person name="Salamov A."/>
            <person name="Shapiro H."/>
            <person name="Pangilinan J."/>
            <person name="Lindquist E."/>
            <person name="Lamers C."/>
            <person name="Grigoriev I.V."/>
            <person name="Geiser D.M."/>
            <person name="Covert S.F."/>
            <person name="Temporini E."/>
            <person name="Vanetten H.D."/>
        </authorList>
    </citation>
    <scope>NUCLEOTIDE SEQUENCE [LARGE SCALE GENOMIC DNA]</scope>
    <source>
        <strain evidence="3">ATCC MYA-4622 / CBS 123669 / FGSC 9596 / NRRL 45880 / 77-13-4</strain>
    </source>
</reference>
<dbReference type="Proteomes" id="UP000005206">
    <property type="component" value="Unassembled WGS sequence"/>
</dbReference>
<name>C7ZQI5_FUSV7</name>
<feature type="compositionally biased region" description="Basic and acidic residues" evidence="1">
    <location>
        <begin position="157"/>
        <end position="166"/>
    </location>
</feature>
<dbReference type="RefSeq" id="XP_003039433.1">
    <property type="nucleotide sequence ID" value="XM_003039387.1"/>
</dbReference>
<sequence length="215" mass="23746">MESNYDDVDLAYQPVGNDNEALASFNLPMFINGDDNNIFHTKNASMSDWNRRICSLLEVLYSTLDDSPKSTSATLLVLKFRFATIKHRRRLVRARISIEFFSKDPEVAAPTVLAIGFDYRWAVEPTVDHDDSVAGGKMNVGVPGIPFVEATVAASTEKTRSRDRQDATTITGSTHFGKGLDTGNHTACSWTLLENKTRKNASPNQETPRANSSTS</sequence>
<dbReference type="HOGENOM" id="CLU_1283564_0_0_1"/>
<dbReference type="OrthoDB" id="5030973at2759"/>
<organism evidence="2 3">
    <name type="scientific">Fusarium vanettenii (strain ATCC MYA-4622 / CBS 123669 / FGSC 9596 / NRRL 45880 / 77-13-4)</name>
    <name type="common">Fusarium solani subsp. pisi</name>
    <dbReference type="NCBI Taxonomy" id="660122"/>
    <lineage>
        <taxon>Eukaryota</taxon>
        <taxon>Fungi</taxon>
        <taxon>Dikarya</taxon>
        <taxon>Ascomycota</taxon>
        <taxon>Pezizomycotina</taxon>
        <taxon>Sordariomycetes</taxon>
        <taxon>Hypocreomycetidae</taxon>
        <taxon>Hypocreales</taxon>
        <taxon>Nectriaceae</taxon>
        <taxon>Fusarium</taxon>
        <taxon>Fusarium solani species complex</taxon>
        <taxon>Fusarium vanettenii</taxon>
    </lineage>
</organism>
<gene>
    <name evidence="2" type="ORF">NECHADRAFT_89211</name>
</gene>
<feature type="region of interest" description="Disordered" evidence="1">
    <location>
        <begin position="154"/>
        <end position="178"/>
    </location>
</feature>
<protein>
    <submittedName>
        <fullName evidence="2">Uncharacterized protein</fullName>
    </submittedName>
</protein>
<evidence type="ECO:0000313" key="3">
    <source>
        <dbReference type="Proteomes" id="UP000005206"/>
    </source>
</evidence>
<accession>C7ZQI5</accession>
<dbReference type="AlphaFoldDB" id="C7ZQI5"/>
<dbReference type="GeneID" id="9666961"/>
<dbReference type="eggNOG" id="ENOG502RVJ2">
    <property type="taxonomic scope" value="Eukaryota"/>
</dbReference>
<keyword evidence="3" id="KW-1185">Reference proteome</keyword>
<dbReference type="KEGG" id="nhe:NECHADRAFT_89211"/>
<feature type="region of interest" description="Disordered" evidence="1">
    <location>
        <begin position="193"/>
        <end position="215"/>
    </location>
</feature>